<reference evidence="4" key="1">
    <citation type="submission" date="2012-12" db="EMBL/GenBank/DDBJ databases">
        <authorList>
            <person name="Hellsten U."/>
            <person name="Grimwood J."/>
            <person name="Chapman J.A."/>
            <person name="Shapiro H."/>
            <person name="Aerts A."/>
            <person name="Otillar R.P."/>
            <person name="Terry A.Y."/>
            <person name="Boore J.L."/>
            <person name="Simakov O."/>
            <person name="Marletaz F."/>
            <person name="Cho S.-J."/>
            <person name="Edsinger-Gonzales E."/>
            <person name="Havlak P."/>
            <person name="Kuo D.-H."/>
            <person name="Larsson T."/>
            <person name="Lv J."/>
            <person name="Arendt D."/>
            <person name="Savage R."/>
            <person name="Osoegawa K."/>
            <person name="de Jong P."/>
            <person name="Lindberg D.R."/>
            <person name="Seaver E.C."/>
            <person name="Weisblat D.A."/>
            <person name="Putnam N.H."/>
            <person name="Grigoriev I.V."/>
            <person name="Rokhsar D.S."/>
        </authorList>
    </citation>
    <scope>NUCLEOTIDE SEQUENCE</scope>
    <source>
        <strain evidence="4">I ESC-2004</strain>
    </source>
</reference>
<keyword evidence="4" id="KW-1185">Reference proteome</keyword>
<dbReference type="EMBL" id="AMQN01034822">
    <property type="status" value="NOT_ANNOTATED_CDS"/>
    <property type="molecule type" value="Genomic_DNA"/>
</dbReference>
<dbReference type="EnsemblMetazoa" id="CapteT197239">
    <property type="protein sequence ID" value="CapteP197239"/>
    <property type="gene ID" value="CapteG197239"/>
</dbReference>
<dbReference type="EMBL" id="KB291888">
    <property type="protein sequence ID" value="ELU18474.1"/>
    <property type="molecule type" value="Genomic_DNA"/>
</dbReference>
<feature type="chain" id="PRO_5008789083" description="DUF19 domain-containing protein" evidence="1">
    <location>
        <begin position="20"/>
        <end position="220"/>
    </location>
</feature>
<dbReference type="AlphaFoldDB" id="R7VIM0"/>
<dbReference type="Proteomes" id="UP000014760">
    <property type="component" value="Unassembled WGS sequence"/>
</dbReference>
<proteinExistence type="predicted"/>
<reference evidence="3" key="3">
    <citation type="submission" date="2015-06" db="UniProtKB">
        <authorList>
            <consortium name="EnsemblMetazoa"/>
        </authorList>
    </citation>
    <scope>IDENTIFICATION</scope>
</reference>
<keyword evidence="1" id="KW-0732">Signal</keyword>
<evidence type="ECO:0000256" key="1">
    <source>
        <dbReference type="SAM" id="SignalP"/>
    </source>
</evidence>
<name>R7VIM0_CAPTE</name>
<reference evidence="2 4" key="2">
    <citation type="journal article" date="2013" name="Nature">
        <title>Insights into bilaterian evolution from three spiralian genomes.</title>
        <authorList>
            <person name="Simakov O."/>
            <person name="Marletaz F."/>
            <person name="Cho S.J."/>
            <person name="Edsinger-Gonzales E."/>
            <person name="Havlak P."/>
            <person name="Hellsten U."/>
            <person name="Kuo D.H."/>
            <person name="Larsson T."/>
            <person name="Lv J."/>
            <person name="Arendt D."/>
            <person name="Savage R."/>
            <person name="Osoegawa K."/>
            <person name="de Jong P."/>
            <person name="Grimwood J."/>
            <person name="Chapman J.A."/>
            <person name="Shapiro H."/>
            <person name="Aerts A."/>
            <person name="Otillar R.P."/>
            <person name="Terry A.Y."/>
            <person name="Boore J.L."/>
            <person name="Grigoriev I.V."/>
            <person name="Lindberg D.R."/>
            <person name="Seaver E.C."/>
            <person name="Weisblat D.A."/>
            <person name="Putnam N.H."/>
            <person name="Rokhsar D.S."/>
        </authorList>
    </citation>
    <scope>NUCLEOTIDE SEQUENCE</scope>
    <source>
        <strain evidence="2 4">I ESC-2004</strain>
    </source>
</reference>
<dbReference type="HOGENOM" id="CLU_093272_0_0_1"/>
<evidence type="ECO:0000313" key="3">
    <source>
        <dbReference type="EnsemblMetazoa" id="CapteP197239"/>
    </source>
</evidence>
<organism evidence="2">
    <name type="scientific">Capitella teleta</name>
    <name type="common">Polychaete worm</name>
    <dbReference type="NCBI Taxonomy" id="283909"/>
    <lineage>
        <taxon>Eukaryota</taxon>
        <taxon>Metazoa</taxon>
        <taxon>Spiralia</taxon>
        <taxon>Lophotrochozoa</taxon>
        <taxon>Annelida</taxon>
        <taxon>Polychaeta</taxon>
        <taxon>Sedentaria</taxon>
        <taxon>Scolecida</taxon>
        <taxon>Capitellidae</taxon>
        <taxon>Capitella</taxon>
    </lineage>
</organism>
<protein>
    <recommendedName>
        <fullName evidence="5">DUF19 domain-containing protein</fullName>
    </recommendedName>
</protein>
<sequence length="220" mass="24510">MWRYGLLICMASVVTRSQGEECVFTNVERCLSALTAASSVSHVKSYNATELAAYCSAADAFSGCISQFLHSCPLNTQSQLNDTVNSDAYLCSEEGSELMVQNYKCFRQNDTEALMRNCSLYYFDPTREEGISNGEWCDLVKEGLNCVLTGMTEICGQDAGHLIHNLQLTAHKDSSVAKSCLLIPMTHSDDVVSPLLHWTICKKKEKGNVYYVMRRKINTL</sequence>
<evidence type="ECO:0000313" key="2">
    <source>
        <dbReference type="EMBL" id="ELU18474.1"/>
    </source>
</evidence>
<feature type="signal peptide" evidence="1">
    <location>
        <begin position="1"/>
        <end position="19"/>
    </location>
</feature>
<evidence type="ECO:0000313" key="4">
    <source>
        <dbReference type="Proteomes" id="UP000014760"/>
    </source>
</evidence>
<gene>
    <name evidence="2" type="ORF">CAPTEDRAFT_197239</name>
</gene>
<accession>R7VIM0</accession>
<evidence type="ECO:0008006" key="5">
    <source>
        <dbReference type="Google" id="ProtNLM"/>
    </source>
</evidence>